<dbReference type="Pfam" id="PF06585">
    <property type="entry name" value="JHBP"/>
    <property type="match status" value="1"/>
</dbReference>
<feature type="chain" id="PRO_5039940009" evidence="1">
    <location>
        <begin position="29"/>
        <end position="313"/>
    </location>
</feature>
<dbReference type="PANTHER" id="PTHR11008">
    <property type="entry name" value="PROTEIN TAKEOUT-LIKE PROTEIN"/>
    <property type="match status" value="1"/>
</dbReference>
<dbReference type="InterPro" id="IPR038606">
    <property type="entry name" value="To_sf"/>
</dbReference>
<organism evidence="2 3">
    <name type="scientific">Polypedilum vanderplanki</name>
    <name type="common">Sleeping chironomid midge</name>
    <dbReference type="NCBI Taxonomy" id="319348"/>
    <lineage>
        <taxon>Eukaryota</taxon>
        <taxon>Metazoa</taxon>
        <taxon>Ecdysozoa</taxon>
        <taxon>Arthropoda</taxon>
        <taxon>Hexapoda</taxon>
        <taxon>Insecta</taxon>
        <taxon>Pterygota</taxon>
        <taxon>Neoptera</taxon>
        <taxon>Endopterygota</taxon>
        <taxon>Diptera</taxon>
        <taxon>Nematocera</taxon>
        <taxon>Chironomoidea</taxon>
        <taxon>Chironomidae</taxon>
        <taxon>Chironominae</taxon>
        <taxon>Polypedilum</taxon>
        <taxon>Polypedilum</taxon>
    </lineage>
</organism>
<comment type="caution">
    <text evidence="2">The sequence shown here is derived from an EMBL/GenBank/DDBJ whole genome shotgun (WGS) entry which is preliminary data.</text>
</comment>
<dbReference type="SMART" id="SM00700">
    <property type="entry name" value="JHBP"/>
    <property type="match status" value="1"/>
</dbReference>
<evidence type="ECO:0000313" key="2">
    <source>
        <dbReference type="EMBL" id="KAG5672690.1"/>
    </source>
</evidence>
<evidence type="ECO:0000256" key="1">
    <source>
        <dbReference type="SAM" id="SignalP"/>
    </source>
</evidence>
<dbReference type="AlphaFoldDB" id="A0A9J6BSG7"/>
<evidence type="ECO:0000313" key="3">
    <source>
        <dbReference type="Proteomes" id="UP001107558"/>
    </source>
</evidence>
<feature type="signal peptide" evidence="1">
    <location>
        <begin position="1"/>
        <end position="28"/>
    </location>
</feature>
<gene>
    <name evidence="2" type="ORF">PVAND_002799</name>
</gene>
<keyword evidence="3" id="KW-1185">Reference proteome</keyword>
<keyword evidence="1" id="KW-0732">Signal</keyword>
<dbReference type="Proteomes" id="UP001107558">
    <property type="component" value="Chromosome 3"/>
</dbReference>
<dbReference type="OrthoDB" id="6370791at2759"/>
<name>A0A9J6BSG7_POLVA</name>
<proteinExistence type="predicted"/>
<dbReference type="InterPro" id="IPR010562">
    <property type="entry name" value="Haemolymph_juvenile_hormone-bd"/>
</dbReference>
<reference evidence="2" key="1">
    <citation type="submission" date="2021-03" db="EMBL/GenBank/DDBJ databases">
        <title>Chromosome level genome of the anhydrobiotic midge Polypedilum vanderplanki.</title>
        <authorList>
            <person name="Yoshida Y."/>
            <person name="Kikawada T."/>
            <person name="Gusev O."/>
        </authorList>
    </citation>
    <scope>NUCLEOTIDE SEQUENCE</scope>
    <source>
        <strain evidence="2">NIAS01</strain>
        <tissue evidence="2">Whole body or cell culture</tissue>
    </source>
</reference>
<dbReference type="Gene3D" id="3.15.10.30">
    <property type="entry name" value="Haemolymph juvenile hormone binding protein"/>
    <property type="match status" value="1"/>
</dbReference>
<protein>
    <submittedName>
        <fullName evidence="2">Uncharacterized protein</fullName>
    </submittedName>
</protein>
<sequence>MNSSSALLRHYVSLTFYCWLLSVRACHGNVLQAASVEMRGSLGTFAAEKIIEKIQARMRYGFPLLKIEPLSPLKLNNRDCSINFSFLHLNSSFNQLLLEGIDRFTINHVQFNWRNKSMDFSLTFHELNLKGDFDGIGNFIKYIPFAGSGNFTYTIYNMTTNVFAAIGIKSSRMQIQNFTTILSVEKIKSNIKGISSDNFISTRIINRLLNRLIELTSYQIFKLNQRLINHILDIYVVPPINHILTMFIVLAPSTKFENSNEASQTVYLHELDDKSIVEYLIKHPTLLLKQDDRIKSIFRRENDHYSSKRILCE</sequence>
<accession>A0A9J6BSG7</accession>
<dbReference type="EMBL" id="JADBJN010000003">
    <property type="protein sequence ID" value="KAG5672690.1"/>
    <property type="molecule type" value="Genomic_DNA"/>
</dbReference>
<dbReference type="PANTHER" id="PTHR11008:SF9">
    <property type="entry name" value="PROTEIN TAKEOUT-LIKE PROTEIN"/>
    <property type="match status" value="1"/>
</dbReference>